<reference evidence="3" key="1">
    <citation type="submission" date="2022-11" db="UniProtKB">
        <authorList>
            <consortium name="WormBaseParasite"/>
        </authorList>
    </citation>
    <scope>IDENTIFICATION</scope>
</reference>
<sequence>MQPTGFRCDAHKSRTHNTEDCVWLKLQNAQQITWQESNRPTHSAHSWQTHFRTNSNDIGGQRDWRPRSGALPQ</sequence>
<feature type="compositionally biased region" description="Polar residues" evidence="1">
    <location>
        <begin position="34"/>
        <end position="58"/>
    </location>
</feature>
<protein>
    <submittedName>
        <fullName evidence="3">Uncharacterized protein</fullName>
    </submittedName>
</protein>
<feature type="region of interest" description="Disordered" evidence="1">
    <location>
        <begin position="34"/>
        <end position="73"/>
    </location>
</feature>
<keyword evidence="2" id="KW-1185">Reference proteome</keyword>
<accession>A0A915K748</accession>
<evidence type="ECO:0000256" key="1">
    <source>
        <dbReference type="SAM" id="MobiDB-lite"/>
    </source>
</evidence>
<dbReference type="WBParaSite" id="nRc.2.0.1.t33722-RA">
    <property type="protein sequence ID" value="nRc.2.0.1.t33722-RA"/>
    <property type="gene ID" value="nRc.2.0.1.g33722"/>
</dbReference>
<evidence type="ECO:0000313" key="2">
    <source>
        <dbReference type="Proteomes" id="UP000887565"/>
    </source>
</evidence>
<organism evidence="2 3">
    <name type="scientific">Romanomermis culicivorax</name>
    <name type="common">Nematode worm</name>
    <dbReference type="NCBI Taxonomy" id="13658"/>
    <lineage>
        <taxon>Eukaryota</taxon>
        <taxon>Metazoa</taxon>
        <taxon>Ecdysozoa</taxon>
        <taxon>Nematoda</taxon>
        <taxon>Enoplea</taxon>
        <taxon>Dorylaimia</taxon>
        <taxon>Mermithida</taxon>
        <taxon>Mermithoidea</taxon>
        <taxon>Mermithidae</taxon>
        <taxon>Romanomermis</taxon>
    </lineage>
</organism>
<dbReference type="Proteomes" id="UP000887565">
    <property type="component" value="Unplaced"/>
</dbReference>
<evidence type="ECO:0000313" key="3">
    <source>
        <dbReference type="WBParaSite" id="nRc.2.0.1.t33722-RA"/>
    </source>
</evidence>
<proteinExistence type="predicted"/>
<dbReference type="AlphaFoldDB" id="A0A915K748"/>
<name>A0A915K748_ROMCU</name>